<keyword evidence="9" id="KW-0119">Carbohydrate metabolism</keyword>
<evidence type="ECO:0000256" key="9">
    <source>
        <dbReference type="ARBA" id="ARBA00023277"/>
    </source>
</evidence>
<evidence type="ECO:0000313" key="13">
    <source>
        <dbReference type="EMBL" id="MBZ4195581.1"/>
    </source>
</evidence>
<evidence type="ECO:0000259" key="12">
    <source>
        <dbReference type="Pfam" id="PF01370"/>
    </source>
</evidence>
<dbReference type="Gene3D" id="3.90.25.10">
    <property type="entry name" value="UDP-galactose 4-epimerase, domain 1"/>
    <property type="match status" value="1"/>
</dbReference>
<keyword evidence="14" id="KW-1185">Reference proteome</keyword>
<dbReference type="Proteomes" id="UP000772186">
    <property type="component" value="Unassembled WGS sequence"/>
</dbReference>
<evidence type="ECO:0000256" key="8">
    <source>
        <dbReference type="ARBA" id="ARBA00023235"/>
    </source>
</evidence>
<evidence type="ECO:0000256" key="3">
    <source>
        <dbReference type="ARBA" id="ARBA00004947"/>
    </source>
</evidence>
<comment type="similarity">
    <text evidence="4">Belongs to the NAD(P)-dependent epimerase/dehydratase family.</text>
</comment>
<dbReference type="PANTHER" id="PTHR43725">
    <property type="entry name" value="UDP-GLUCOSE 4-EPIMERASE"/>
    <property type="match status" value="1"/>
</dbReference>
<dbReference type="InterPro" id="IPR036291">
    <property type="entry name" value="NAD(P)-bd_dom_sf"/>
</dbReference>
<dbReference type="Pfam" id="PF01370">
    <property type="entry name" value="Epimerase"/>
    <property type="match status" value="1"/>
</dbReference>
<evidence type="ECO:0000256" key="6">
    <source>
        <dbReference type="ARBA" id="ARBA00018569"/>
    </source>
</evidence>
<dbReference type="InterPro" id="IPR001509">
    <property type="entry name" value="Epimerase_deHydtase"/>
</dbReference>
<dbReference type="GO" id="GO:0006012">
    <property type="term" value="P:galactose metabolic process"/>
    <property type="evidence" value="ECO:0007669"/>
    <property type="project" value="InterPro"/>
</dbReference>
<feature type="domain" description="NAD-dependent epimerase/dehydratase" evidence="12">
    <location>
        <begin position="4"/>
        <end position="259"/>
    </location>
</feature>
<reference evidence="13 14" key="1">
    <citation type="submission" date="2021-09" db="EMBL/GenBank/DDBJ databases">
        <title>WGS of Mycoplasma sp. Zaradi2 strains.</title>
        <authorList>
            <person name="Spergser J."/>
        </authorList>
    </citation>
    <scope>NUCLEOTIDE SEQUENCE [LARGE SCALE GENOMIC DNA]</scope>
    <source>
        <strain evidence="13 14">1331</strain>
    </source>
</reference>
<accession>A0A953NH49</accession>
<evidence type="ECO:0000256" key="1">
    <source>
        <dbReference type="ARBA" id="ARBA00000083"/>
    </source>
</evidence>
<dbReference type="EC" id="5.1.3.2" evidence="5"/>
<keyword evidence="7" id="KW-0520">NAD</keyword>
<comment type="pathway">
    <text evidence="3">Carbohydrate metabolism; galactose metabolism.</text>
</comment>
<evidence type="ECO:0000256" key="7">
    <source>
        <dbReference type="ARBA" id="ARBA00023027"/>
    </source>
</evidence>
<comment type="catalytic activity">
    <reaction evidence="1">
        <text>UDP-alpha-D-glucose = UDP-alpha-D-galactose</text>
        <dbReference type="Rhea" id="RHEA:22168"/>
        <dbReference type="ChEBI" id="CHEBI:58885"/>
        <dbReference type="ChEBI" id="CHEBI:66914"/>
        <dbReference type="EC" id="5.1.3.2"/>
    </reaction>
</comment>
<evidence type="ECO:0000256" key="4">
    <source>
        <dbReference type="ARBA" id="ARBA00007637"/>
    </source>
</evidence>
<organism evidence="13 14">
    <name type="scientific">Mycoplasma tauri</name>
    <dbReference type="NCBI Taxonomy" id="547987"/>
    <lineage>
        <taxon>Bacteria</taxon>
        <taxon>Bacillati</taxon>
        <taxon>Mycoplasmatota</taxon>
        <taxon>Mollicutes</taxon>
        <taxon>Mycoplasmataceae</taxon>
        <taxon>Mycoplasma</taxon>
    </lineage>
</organism>
<proteinExistence type="inferred from homology"/>
<dbReference type="SUPFAM" id="SSF51735">
    <property type="entry name" value="NAD(P)-binding Rossmann-fold domains"/>
    <property type="match status" value="1"/>
</dbReference>
<dbReference type="InterPro" id="IPR005886">
    <property type="entry name" value="UDP_G4E"/>
</dbReference>
<protein>
    <recommendedName>
        <fullName evidence="6">UDP-glucose 4-epimerase</fullName>
        <ecNumber evidence="5">5.1.3.2</ecNumber>
    </recommendedName>
    <alternativeName>
        <fullName evidence="11">Galactowaldenase</fullName>
    </alternativeName>
    <alternativeName>
        <fullName evidence="10">UDP-galactose 4-epimerase</fullName>
    </alternativeName>
</protein>
<evidence type="ECO:0000256" key="5">
    <source>
        <dbReference type="ARBA" id="ARBA00013189"/>
    </source>
</evidence>
<keyword evidence="8 13" id="KW-0413">Isomerase</keyword>
<evidence type="ECO:0000256" key="2">
    <source>
        <dbReference type="ARBA" id="ARBA00001911"/>
    </source>
</evidence>
<dbReference type="EMBL" id="JAIQBY010000030">
    <property type="protein sequence ID" value="MBZ4195581.1"/>
    <property type="molecule type" value="Genomic_DNA"/>
</dbReference>
<evidence type="ECO:0000313" key="14">
    <source>
        <dbReference type="Proteomes" id="UP000772186"/>
    </source>
</evidence>
<dbReference type="AlphaFoldDB" id="A0A953NH49"/>
<name>A0A953NH49_9MOLU</name>
<gene>
    <name evidence="13" type="primary">galE</name>
    <name evidence="13" type="ORF">LAD73_02540</name>
</gene>
<dbReference type="NCBIfam" id="TIGR01179">
    <property type="entry name" value="galE"/>
    <property type="match status" value="1"/>
</dbReference>
<comment type="caution">
    <text evidence="13">The sequence shown here is derived from an EMBL/GenBank/DDBJ whole genome shotgun (WGS) entry which is preliminary data.</text>
</comment>
<dbReference type="GO" id="GO:0003978">
    <property type="term" value="F:UDP-glucose 4-epimerase activity"/>
    <property type="evidence" value="ECO:0007669"/>
    <property type="project" value="UniProtKB-EC"/>
</dbReference>
<dbReference type="Gene3D" id="3.40.50.720">
    <property type="entry name" value="NAD(P)-binding Rossmann-like Domain"/>
    <property type="match status" value="1"/>
</dbReference>
<sequence>MTYLLIGGAGYIGSHVAEQINIEGEDNAIIYDNLSTGFREFVDVKNKFIQGDILDINMLDKTFKDNKIDVVIYLAGLIKVGESVEHPLKYYETNIQGLINVLKTMKKYDVNNLVFSSSAAVYGNNSQHNGYFCEDDLKNPVNPYGKTKFFGEEIIVDYAVSNPNFKYTFLRYFNVAGASRSKKIGYLTKDNKKPTHIIPALSYYVFGLIPEFKIFGNDYTTFDGTCIRDYIYVVELAQLHILVAKKMIKENKSFYYNVGSSKGYSNLEIVKAFERKLNKKLNIEFGARRNGDPDMLVASNEKLCNGLNYKIYTTIEEIVETEIEFRKAHLDAKNY</sequence>
<dbReference type="PANTHER" id="PTHR43725:SF53">
    <property type="entry name" value="UDP-ARABINOSE 4-EPIMERASE 1"/>
    <property type="match status" value="1"/>
</dbReference>
<dbReference type="RefSeq" id="WP_223644798.1">
    <property type="nucleotide sequence ID" value="NZ_JAIQBY010000030.1"/>
</dbReference>
<evidence type="ECO:0000256" key="10">
    <source>
        <dbReference type="ARBA" id="ARBA00031367"/>
    </source>
</evidence>
<comment type="cofactor">
    <cofactor evidence="2">
        <name>NAD(+)</name>
        <dbReference type="ChEBI" id="CHEBI:57540"/>
    </cofactor>
</comment>
<evidence type="ECO:0000256" key="11">
    <source>
        <dbReference type="ARBA" id="ARBA00033067"/>
    </source>
</evidence>